<dbReference type="GeneID" id="97350845"/>
<reference evidence="2 3" key="1">
    <citation type="submission" date="2019-08" db="EMBL/GenBank/DDBJ databases">
        <title>Bacillus genomes from the desert of Cuatro Cienegas, Coahuila.</title>
        <authorList>
            <person name="Olmedo-Alvarez G."/>
        </authorList>
    </citation>
    <scope>NUCLEOTIDE SEQUENCE [LARGE SCALE GENOMIC DNA]</scope>
    <source>
        <strain evidence="2 3">CH446_14T</strain>
    </source>
</reference>
<dbReference type="AlphaFoldDB" id="A0A5D4RK00"/>
<evidence type="ECO:0000313" key="2">
    <source>
        <dbReference type="EMBL" id="TYS51270.1"/>
    </source>
</evidence>
<protein>
    <recommendedName>
        <fullName evidence="4">Prepilin-type N-terminal cleavage/methylation domain-containing protein</fullName>
    </recommendedName>
</protein>
<accession>A0A5D4RK00</accession>
<feature type="transmembrane region" description="Helical" evidence="1">
    <location>
        <begin position="12"/>
        <end position="32"/>
    </location>
</feature>
<evidence type="ECO:0008006" key="4">
    <source>
        <dbReference type="Google" id="ProtNLM"/>
    </source>
</evidence>
<proteinExistence type="predicted"/>
<comment type="caution">
    <text evidence="2">The sequence shown here is derived from an EMBL/GenBank/DDBJ whole genome shotgun (WGS) entry which is preliminary data.</text>
</comment>
<evidence type="ECO:0000313" key="3">
    <source>
        <dbReference type="Proteomes" id="UP000322139"/>
    </source>
</evidence>
<gene>
    <name evidence="2" type="ORF">FZD51_04355</name>
</gene>
<dbReference type="EMBL" id="VTER01000002">
    <property type="protein sequence ID" value="TYS51270.1"/>
    <property type="molecule type" value="Genomic_DNA"/>
</dbReference>
<dbReference type="RefSeq" id="WP_148973640.1">
    <property type="nucleotide sequence ID" value="NZ_CP160000.1"/>
</dbReference>
<evidence type="ECO:0000256" key="1">
    <source>
        <dbReference type="SAM" id="Phobius"/>
    </source>
</evidence>
<dbReference type="Proteomes" id="UP000322139">
    <property type="component" value="Unassembled WGS sequence"/>
</dbReference>
<name>A0A5D4RK00_9BACI</name>
<keyword evidence="1" id="KW-1133">Transmembrane helix</keyword>
<organism evidence="2 3">
    <name type="scientific">Bacillus infantis</name>
    <dbReference type="NCBI Taxonomy" id="324767"/>
    <lineage>
        <taxon>Bacteria</taxon>
        <taxon>Bacillati</taxon>
        <taxon>Bacillota</taxon>
        <taxon>Bacilli</taxon>
        <taxon>Bacillales</taxon>
        <taxon>Bacillaceae</taxon>
        <taxon>Bacillus</taxon>
    </lineage>
</organism>
<keyword evidence="1" id="KW-0472">Membrane</keyword>
<sequence length="194" mass="21341">MKIFDNKGVTLYELLAAMAITMIILPVIYGVFTSGVKLYNKIQVEGQLRDDADYAATMIMNTFYSFPFDYVKGCGTNCLELVDSRHTAVEKVEDSSFYSVNKNEENEQLTSLQIKLTDKGSDSQASAIEINNSKLDVSADFSNSEISFACSNSVSGNCQSFMISLNLVLADERLDDKLYLDSKFGFTGGGASNE</sequence>
<keyword evidence="1" id="KW-0812">Transmembrane</keyword>